<gene>
    <name evidence="2" type="ORF">A2875_00425</name>
</gene>
<feature type="transmembrane region" description="Helical" evidence="1">
    <location>
        <begin position="20"/>
        <end position="39"/>
    </location>
</feature>
<feature type="transmembrane region" description="Helical" evidence="1">
    <location>
        <begin position="207"/>
        <end position="224"/>
    </location>
</feature>
<feature type="transmembrane region" description="Helical" evidence="1">
    <location>
        <begin position="367"/>
        <end position="386"/>
    </location>
</feature>
<keyword evidence="1" id="KW-1133">Transmembrane helix</keyword>
<evidence type="ECO:0000313" key="2">
    <source>
        <dbReference type="EMBL" id="OGG13616.1"/>
    </source>
</evidence>
<feature type="transmembrane region" description="Helical" evidence="1">
    <location>
        <begin position="393"/>
        <end position="413"/>
    </location>
</feature>
<dbReference type="EMBL" id="MFJJ01000041">
    <property type="protein sequence ID" value="OGG13616.1"/>
    <property type="molecule type" value="Genomic_DNA"/>
</dbReference>
<dbReference type="Proteomes" id="UP000177416">
    <property type="component" value="Unassembled WGS sequence"/>
</dbReference>
<feature type="transmembrane region" description="Helical" evidence="1">
    <location>
        <begin position="118"/>
        <end position="143"/>
    </location>
</feature>
<feature type="transmembrane region" description="Helical" evidence="1">
    <location>
        <begin position="341"/>
        <end position="361"/>
    </location>
</feature>
<organism evidence="2 3">
    <name type="scientific">Candidatus Gottesmanbacteria bacterium RIFCSPHIGHO2_01_FULL_46_14</name>
    <dbReference type="NCBI Taxonomy" id="1798380"/>
    <lineage>
        <taxon>Bacteria</taxon>
        <taxon>Candidatus Gottesmaniibacteriota</taxon>
    </lineage>
</organism>
<proteinExistence type="predicted"/>
<evidence type="ECO:0000256" key="1">
    <source>
        <dbReference type="SAM" id="Phobius"/>
    </source>
</evidence>
<protein>
    <recommendedName>
        <fullName evidence="4">Glycosyltransferase RgtA/B/C/D-like domain-containing protein</fullName>
    </recommendedName>
</protein>
<sequence length="549" mass="62264">MKILSVIPGLTRNPSPPKNWIPAFAGMTVLLLFSFWLMFHTFGYDRKTNSILIASRLWSDFGANIPLIRSFSLGANVDRMLAWKAPDYPIYAGEPIRKHFLFYALVGGLERMGLRIDWALNVPSIAGFFALLLGIYLLAQTLFRSKTVALLSVLFFLCNGSLSFVRYFSEHSIKDLATIREFPAFAPWGPGDITAFWNLNIYTNQRHLAAGFAIGIWFLLWVVRSKKTTLSTILWGIVIGTLPYFHQPMLLIMAILLPYSFLFFPKSRAPLFFIGVIATALIVPQLLIMPKSNALSWYPGYFIHDDLTLSRFGSYWFQNLGLHAILIPLGFLFIPKIAKKTLFPLFIIFLVANLFRFSVEVAASHKFFNFALILGSMISAYVVFSLRKRLKGIISVLLIGILTLSGIIDFFVVKNDARGSVDDADPRVLWIAKNTEPDAIFLNSSFLYHPASIAGRSIFLGWPYFAWSEGYIGNRDQVMNQIYESEDPSVFCPILALDNISYVTVEDTHGDPNLPTIDLDYFQDRFHAAYETKDHTFMIFSTDELCNEI</sequence>
<accession>A0A1F5ZM87</accession>
<feature type="transmembrane region" description="Helical" evidence="1">
    <location>
        <begin position="315"/>
        <end position="334"/>
    </location>
</feature>
<evidence type="ECO:0008006" key="4">
    <source>
        <dbReference type="Google" id="ProtNLM"/>
    </source>
</evidence>
<reference evidence="2 3" key="1">
    <citation type="journal article" date="2016" name="Nat. Commun.">
        <title>Thousands of microbial genomes shed light on interconnected biogeochemical processes in an aquifer system.</title>
        <authorList>
            <person name="Anantharaman K."/>
            <person name="Brown C.T."/>
            <person name="Hug L.A."/>
            <person name="Sharon I."/>
            <person name="Castelle C.J."/>
            <person name="Probst A.J."/>
            <person name="Thomas B.C."/>
            <person name="Singh A."/>
            <person name="Wilkins M.J."/>
            <person name="Karaoz U."/>
            <person name="Brodie E.L."/>
            <person name="Williams K.H."/>
            <person name="Hubbard S.S."/>
            <person name="Banfield J.F."/>
        </authorList>
    </citation>
    <scope>NUCLEOTIDE SEQUENCE [LARGE SCALE GENOMIC DNA]</scope>
</reference>
<evidence type="ECO:0000313" key="3">
    <source>
        <dbReference type="Proteomes" id="UP000177416"/>
    </source>
</evidence>
<comment type="caution">
    <text evidence="2">The sequence shown here is derived from an EMBL/GenBank/DDBJ whole genome shotgun (WGS) entry which is preliminary data.</text>
</comment>
<feature type="transmembrane region" description="Helical" evidence="1">
    <location>
        <begin position="271"/>
        <end position="289"/>
    </location>
</feature>
<feature type="transmembrane region" description="Helical" evidence="1">
    <location>
        <begin position="244"/>
        <end position="264"/>
    </location>
</feature>
<keyword evidence="1" id="KW-0812">Transmembrane</keyword>
<keyword evidence="1" id="KW-0472">Membrane</keyword>
<dbReference type="AlphaFoldDB" id="A0A1F5ZM87"/>
<name>A0A1F5ZM87_9BACT</name>
<feature type="transmembrane region" description="Helical" evidence="1">
    <location>
        <begin position="149"/>
        <end position="168"/>
    </location>
</feature>